<keyword evidence="4 6" id="KW-1133">Transmembrane helix</keyword>
<evidence type="ECO:0000256" key="1">
    <source>
        <dbReference type="ARBA" id="ARBA00004141"/>
    </source>
</evidence>
<keyword evidence="3 6" id="KW-0812">Transmembrane</keyword>
<feature type="transmembrane region" description="Helical" evidence="6">
    <location>
        <begin position="184"/>
        <end position="207"/>
    </location>
</feature>
<organism evidence="7 8">
    <name type="scientific">Thermochromatium tepidum ATCC 43061</name>
    <dbReference type="NCBI Taxonomy" id="316276"/>
    <lineage>
        <taxon>Bacteria</taxon>
        <taxon>Pseudomonadati</taxon>
        <taxon>Pseudomonadota</taxon>
        <taxon>Gammaproteobacteria</taxon>
        <taxon>Chromatiales</taxon>
        <taxon>Chromatiaceae</taxon>
        <taxon>Thermochromatium</taxon>
    </lineage>
</organism>
<feature type="transmembrane region" description="Helical" evidence="6">
    <location>
        <begin position="115"/>
        <end position="133"/>
    </location>
</feature>
<dbReference type="Pfam" id="PF01036">
    <property type="entry name" value="Bac_rhodopsin"/>
    <property type="match status" value="1"/>
</dbReference>
<evidence type="ECO:0000256" key="2">
    <source>
        <dbReference type="ARBA" id="ARBA00008130"/>
    </source>
</evidence>
<evidence type="ECO:0000256" key="5">
    <source>
        <dbReference type="ARBA" id="ARBA00023136"/>
    </source>
</evidence>
<accession>A0A6I6E538</accession>
<gene>
    <name evidence="7" type="ORF">E6P07_01450</name>
</gene>
<evidence type="ECO:0008006" key="9">
    <source>
        <dbReference type="Google" id="ProtNLM"/>
    </source>
</evidence>
<comment type="similarity">
    <text evidence="2">Belongs to the archaeal/bacterial/fungal opsin family.</text>
</comment>
<feature type="transmembrane region" description="Helical" evidence="6">
    <location>
        <begin position="227"/>
        <end position="245"/>
    </location>
</feature>
<evidence type="ECO:0000256" key="6">
    <source>
        <dbReference type="SAM" id="Phobius"/>
    </source>
</evidence>
<feature type="transmembrane region" description="Helical" evidence="6">
    <location>
        <begin position="88"/>
        <end position="106"/>
    </location>
</feature>
<name>A0A6I6E538_THETI</name>
<feature type="transmembrane region" description="Helical" evidence="6">
    <location>
        <begin position="148"/>
        <end position="172"/>
    </location>
</feature>
<evidence type="ECO:0000256" key="3">
    <source>
        <dbReference type="ARBA" id="ARBA00022692"/>
    </source>
</evidence>
<feature type="transmembrane region" description="Helical" evidence="6">
    <location>
        <begin position="6"/>
        <end position="27"/>
    </location>
</feature>
<evidence type="ECO:0000256" key="4">
    <source>
        <dbReference type="ARBA" id="ARBA00022989"/>
    </source>
</evidence>
<protein>
    <recommendedName>
        <fullName evidence="9">Rhodopsin</fullName>
    </recommendedName>
</protein>
<evidence type="ECO:0000313" key="7">
    <source>
        <dbReference type="EMBL" id="QGU31773.1"/>
    </source>
</evidence>
<reference evidence="7 8" key="1">
    <citation type="submission" date="2019-12" db="EMBL/GenBank/DDBJ databases">
        <title>The complete genome of the thermophilic, anoxygenic phototrophic gammaproteobacterium Thermochromatium tepidum.</title>
        <authorList>
            <person name="Sattley W.M."/>
            <person name="Swingley W.D."/>
            <person name="Burchell B.M."/>
            <person name="Gurbani S.A."/>
            <person name="Kujawa C.M."/>
            <person name="Nuccio D.A."/>
            <person name="Schladweiler J."/>
            <person name="Shaffer K.N."/>
            <person name="Stokes L.M."/>
            <person name="Touchman J.W."/>
            <person name="Blankenship R.E."/>
            <person name="Madigan M.T."/>
        </authorList>
    </citation>
    <scope>NUCLEOTIDE SEQUENCE [LARGE SCALE GENOMIC DNA]</scope>
    <source>
        <strain evidence="7 8">ATCC 43061</strain>
    </source>
</reference>
<dbReference type="SMART" id="SM01021">
    <property type="entry name" value="Bac_rhodopsin"/>
    <property type="match status" value="1"/>
</dbReference>
<comment type="subcellular location">
    <subcellularLocation>
        <location evidence="1">Membrane</location>
        <topology evidence="1">Multi-pass membrane protein</topology>
    </subcellularLocation>
</comment>
<dbReference type="KEGG" id="ttp:E6P07_01450"/>
<dbReference type="InterPro" id="IPR001425">
    <property type="entry name" value="Arc/bac/fun_rhodopsins"/>
</dbReference>
<dbReference type="RefSeq" id="WP_153973972.1">
    <property type="nucleotide sequence ID" value="NZ_CP039268.1"/>
</dbReference>
<dbReference type="Proteomes" id="UP000426424">
    <property type="component" value="Chromosome"/>
</dbReference>
<sequence length="256" mass="28909">MSILFNLTYFSFLICGLAAALAVFYFLTQIPHLQGRLRILAILNIVICTVSCVLHLYFFTRLQILANASPSITEMAAAIRELPLIVRYGYWLGTTALLIVMFPLLIGPEHVGSRFALWLVLIDACMIMTGYLGEYSAQDVDGIPWDTFAWFTVSGLLWLAMTVSIFWVLRRLPSERLIPAQRDALVYMFFFFLIGWAIFPAGFFYAIVFETSVGVVLRELTVNIGDIVNKVMWGVLVVYAAREIVKANRLDAALKQ</sequence>
<keyword evidence="8" id="KW-1185">Reference proteome</keyword>
<keyword evidence="5 6" id="KW-0472">Membrane</keyword>
<dbReference type="AlphaFoldDB" id="A0A6I6E538"/>
<evidence type="ECO:0000313" key="8">
    <source>
        <dbReference type="Proteomes" id="UP000426424"/>
    </source>
</evidence>
<feature type="transmembrane region" description="Helical" evidence="6">
    <location>
        <begin position="39"/>
        <end position="59"/>
    </location>
</feature>
<dbReference type="EMBL" id="CP039268">
    <property type="protein sequence ID" value="QGU31773.1"/>
    <property type="molecule type" value="Genomic_DNA"/>
</dbReference>
<dbReference type="SUPFAM" id="SSF81321">
    <property type="entry name" value="Family A G protein-coupled receptor-like"/>
    <property type="match status" value="1"/>
</dbReference>
<dbReference type="Gene3D" id="1.20.1070.10">
    <property type="entry name" value="Rhodopsin 7-helix transmembrane proteins"/>
    <property type="match status" value="1"/>
</dbReference>
<proteinExistence type="inferred from homology"/>
<dbReference type="OrthoDB" id="30586at2"/>
<dbReference type="GO" id="GO:0016020">
    <property type="term" value="C:membrane"/>
    <property type="evidence" value="ECO:0007669"/>
    <property type="project" value="UniProtKB-SubCell"/>
</dbReference>